<dbReference type="PANTHER" id="PTHR12993">
    <property type="entry name" value="N-ACETYLGLUCOSAMINYL-PHOSPHATIDYLINOSITOL DE-N-ACETYLASE-RELATED"/>
    <property type="match status" value="1"/>
</dbReference>
<gene>
    <name evidence="2" type="ORF">ACFFVD_11030</name>
    <name evidence="3" type="ORF">ACFFVD_12580</name>
</gene>
<dbReference type="EC" id="3.5.1.-" evidence="2"/>
<dbReference type="PANTHER" id="PTHR12993:SF26">
    <property type="entry name" value="1D-MYO-INOSITOL 2-ACETAMIDO-2-DEOXY-ALPHA-D-GLUCOPYRANOSIDE DEACETYLASE"/>
    <property type="match status" value="1"/>
</dbReference>
<reference evidence="2 4" key="1">
    <citation type="submission" date="2024-09" db="EMBL/GenBank/DDBJ databases">
        <authorList>
            <person name="Sun Q."/>
            <person name="Mori K."/>
        </authorList>
    </citation>
    <scope>NUCLEOTIDE SEQUENCE [LARGE SCALE GENOMIC DNA]</scope>
    <source>
        <strain evidence="2 4">CCM 7659</strain>
    </source>
</reference>
<proteinExistence type="predicted"/>
<protein>
    <submittedName>
        <fullName evidence="2">PIG-L deacetylase family protein</fullName>
        <ecNumber evidence="2">3.5.1.-</ecNumber>
    </submittedName>
</protein>
<keyword evidence="2" id="KW-0378">Hydrolase</keyword>
<dbReference type="EMBL" id="JBHMDY010000007">
    <property type="protein sequence ID" value="MFB9260641.1"/>
    <property type="molecule type" value="Genomic_DNA"/>
</dbReference>
<evidence type="ECO:0000256" key="1">
    <source>
        <dbReference type="ARBA" id="ARBA00022833"/>
    </source>
</evidence>
<dbReference type="InterPro" id="IPR003737">
    <property type="entry name" value="GlcNAc_PI_deacetylase-related"/>
</dbReference>
<dbReference type="InterPro" id="IPR024078">
    <property type="entry name" value="LmbE-like_dom_sf"/>
</dbReference>
<dbReference type="Proteomes" id="UP001589700">
    <property type="component" value="Unassembled WGS sequence"/>
</dbReference>
<name>A0ABV5JRL6_9ACTN</name>
<dbReference type="Gene3D" id="3.40.50.10320">
    <property type="entry name" value="LmbE-like"/>
    <property type="match status" value="1"/>
</dbReference>
<keyword evidence="4" id="KW-1185">Reference proteome</keyword>
<evidence type="ECO:0000313" key="2">
    <source>
        <dbReference type="EMBL" id="MFB9260334.1"/>
    </source>
</evidence>
<dbReference type="EMBL" id="JBHMDY010000006">
    <property type="protein sequence ID" value="MFB9260334.1"/>
    <property type="molecule type" value="Genomic_DNA"/>
</dbReference>
<comment type="caution">
    <text evidence="2">The sequence shown here is derived from an EMBL/GenBank/DDBJ whole genome shotgun (WGS) entry which is preliminary data.</text>
</comment>
<dbReference type="GO" id="GO:0016787">
    <property type="term" value="F:hydrolase activity"/>
    <property type="evidence" value="ECO:0007669"/>
    <property type="project" value="UniProtKB-KW"/>
</dbReference>
<evidence type="ECO:0000313" key="4">
    <source>
        <dbReference type="Proteomes" id="UP001589700"/>
    </source>
</evidence>
<dbReference type="Pfam" id="PF02585">
    <property type="entry name" value="PIG-L"/>
    <property type="match status" value="1"/>
</dbReference>
<dbReference type="SUPFAM" id="SSF102588">
    <property type="entry name" value="LmbE-like"/>
    <property type="match status" value="1"/>
</dbReference>
<sequence length="282" mass="31151">MSTIVFLHAHPDDETSQTAGMMALAAREGHRVVTVFATNGDYGERPEHLGDDGDLVEHRRGEARAAARVLGVERVDWLEYRDSGMTGWEQNSDPLSLHQASIDEAGTDEVAGRLARILDREDADVLVGYDYRGNYGHPDHLAVHRVARRAVDLAARRPRLLEAAGNRTAQLEMLESPEAARFLEVLADGGVAVDLDKVRKMILTGDDGLPVGVLEEEIDWAIDLPADVIDLKRRAMECHASQTSDIGMMLSLPAEIYPKAFGTEYLIEPGLDQPIRHAWPFN</sequence>
<accession>A0ABV5JRL6</accession>
<evidence type="ECO:0000313" key="3">
    <source>
        <dbReference type="EMBL" id="MFB9260641.1"/>
    </source>
</evidence>
<dbReference type="RefSeq" id="WP_182633685.1">
    <property type="nucleotide sequence ID" value="NZ_JAALDM010000330.1"/>
</dbReference>
<keyword evidence="1" id="KW-0862">Zinc</keyword>
<organism evidence="2 4">
    <name type="scientific">Dietzia aerolata</name>
    <dbReference type="NCBI Taxonomy" id="595984"/>
    <lineage>
        <taxon>Bacteria</taxon>
        <taxon>Bacillati</taxon>
        <taxon>Actinomycetota</taxon>
        <taxon>Actinomycetes</taxon>
        <taxon>Mycobacteriales</taxon>
        <taxon>Dietziaceae</taxon>
        <taxon>Dietzia</taxon>
    </lineage>
</organism>